<keyword evidence="3" id="KW-1185">Reference proteome</keyword>
<dbReference type="Proteomes" id="UP001152484">
    <property type="component" value="Unassembled WGS sequence"/>
</dbReference>
<organism evidence="2 3">
    <name type="scientific">Cuscuta europaea</name>
    <name type="common">European dodder</name>
    <dbReference type="NCBI Taxonomy" id="41803"/>
    <lineage>
        <taxon>Eukaryota</taxon>
        <taxon>Viridiplantae</taxon>
        <taxon>Streptophyta</taxon>
        <taxon>Embryophyta</taxon>
        <taxon>Tracheophyta</taxon>
        <taxon>Spermatophyta</taxon>
        <taxon>Magnoliopsida</taxon>
        <taxon>eudicotyledons</taxon>
        <taxon>Gunneridae</taxon>
        <taxon>Pentapetalae</taxon>
        <taxon>asterids</taxon>
        <taxon>lamiids</taxon>
        <taxon>Solanales</taxon>
        <taxon>Convolvulaceae</taxon>
        <taxon>Cuscuteae</taxon>
        <taxon>Cuscuta</taxon>
        <taxon>Cuscuta subgen. Cuscuta</taxon>
    </lineage>
</organism>
<protein>
    <submittedName>
        <fullName evidence="2">Uncharacterized protein</fullName>
    </submittedName>
</protein>
<evidence type="ECO:0000313" key="2">
    <source>
        <dbReference type="EMBL" id="CAH9069971.1"/>
    </source>
</evidence>
<feature type="region of interest" description="Disordered" evidence="1">
    <location>
        <begin position="1"/>
        <end position="22"/>
    </location>
</feature>
<accession>A0A9P0YNW4</accession>
<dbReference type="AlphaFoldDB" id="A0A9P0YNW4"/>
<dbReference type="EMBL" id="CAMAPE010000005">
    <property type="protein sequence ID" value="CAH9069971.1"/>
    <property type="molecule type" value="Genomic_DNA"/>
</dbReference>
<evidence type="ECO:0000313" key="3">
    <source>
        <dbReference type="Proteomes" id="UP001152484"/>
    </source>
</evidence>
<proteinExistence type="predicted"/>
<gene>
    <name evidence="2" type="ORF">CEURO_LOCUS3478</name>
</gene>
<dbReference type="OrthoDB" id="1769810at2759"/>
<sequence length="237" mass="26252">MESPSSWAYDLGDRKSKRSKTGESGFRKNKLIVVSFLACPAIPGEYMHASILDLEDRPDSDDSNGNPPLPPPIIRIEGSYGMDQGWGFCVLDSILYMSGEKKSVYKVDLSKLSTCTSDNYRAEKIDAEMLGVKNRVVSTAISMPDGRDRVLVFSTRDLCADSSLRTTIDFEIYDPNTGLWEILPGSDKWGMMQLFGLISNHSLFPTTRSLSCSSKRTPMTLQSLPLISYSPIKAGKN</sequence>
<evidence type="ECO:0000256" key="1">
    <source>
        <dbReference type="SAM" id="MobiDB-lite"/>
    </source>
</evidence>
<comment type="caution">
    <text evidence="2">The sequence shown here is derived from an EMBL/GenBank/DDBJ whole genome shotgun (WGS) entry which is preliminary data.</text>
</comment>
<reference evidence="2" key="1">
    <citation type="submission" date="2022-07" db="EMBL/GenBank/DDBJ databases">
        <authorList>
            <person name="Macas J."/>
            <person name="Novak P."/>
            <person name="Neumann P."/>
        </authorList>
    </citation>
    <scope>NUCLEOTIDE SEQUENCE</scope>
</reference>
<name>A0A9P0YNW4_CUSEU</name>